<dbReference type="InterPro" id="IPR015500">
    <property type="entry name" value="Peptidase_S8_subtilisin-rel"/>
</dbReference>
<organism evidence="15 16">
    <name type="scientific">Pseudoduganella lutea</name>
    <dbReference type="NCBI Taxonomy" id="321985"/>
    <lineage>
        <taxon>Bacteria</taxon>
        <taxon>Pseudomonadati</taxon>
        <taxon>Pseudomonadota</taxon>
        <taxon>Betaproteobacteria</taxon>
        <taxon>Burkholderiales</taxon>
        <taxon>Oxalobacteraceae</taxon>
        <taxon>Telluria group</taxon>
        <taxon>Pseudoduganella</taxon>
    </lineage>
</organism>
<dbReference type="Gene3D" id="3.50.30.30">
    <property type="match status" value="1"/>
</dbReference>
<dbReference type="InterPro" id="IPR023827">
    <property type="entry name" value="Peptidase_S8_Asp-AS"/>
</dbReference>
<dbReference type="Pfam" id="PF05922">
    <property type="entry name" value="Inhibitor_I9"/>
    <property type="match status" value="1"/>
</dbReference>
<dbReference type="Gene3D" id="3.30.70.80">
    <property type="entry name" value="Peptidase S8 propeptide/proteinase inhibitor I9"/>
    <property type="match status" value="1"/>
</dbReference>
<evidence type="ECO:0000256" key="8">
    <source>
        <dbReference type="PIRSR" id="PIRSR615500-1"/>
    </source>
</evidence>
<evidence type="ECO:0000256" key="7">
    <source>
        <dbReference type="ARBA" id="ARBA00023180"/>
    </source>
</evidence>
<keyword evidence="4" id="KW-0732">Signal</keyword>
<evidence type="ECO:0000256" key="5">
    <source>
        <dbReference type="ARBA" id="ARBA00022801"/>
    </source>
</evidence>
<dbReference type="PROSITE" id="PS51892">
    <property type="entry name" value="SUBTILASE"/>
    <property type="match status" value="1"/>
</dbReference>
<dbReference type="Pfam" id="PF02225">
    <property type="entry name" value="PA"/>
    <property type="match status" value="1"/>
</dbReference>
<dbReference type="PRINTS" id="PR00723">
    <property type="entry name" value="SUBTILISIN"/>
</dbReference>
<name>A0A4P6L3L7_9BURK</name>
<feature type="domain" description="Inhibitor I9" evidence="13">
    <location>
        <begin position="117"/>
        <end position="162"/>
    </location>
</feature>
<dbReference type="CDD" id="cd02120">
    <property type="entry name" value="PA_subtilisin_like"/>
    <property type="match status" value="1"/>
</dbReference>
<evidence type="ECO:0000313" key="16">
    <source>
        <dbReference type="Proteomes" id="UP000290637"/>
    </source>
</evidence>
<dbReference type="Pfam" id="PF17766">
    <property type="entry name" value="fn3_6"/>
    <property type="match status" value="1"/>
</dbReference>
<feature type="active site" description="Charge relay system" evidence="8 9">
    <location>
        <position position="296"/>
    </location>
</feature>
<proteinExistence type="inferred from homology"/>
<dbReference type="GO" id="GO:0006508">
    <property type="term" value="P:proteolysis"/>
    <property type="evidence" value="ECO:0007669"/>
    <property type="project" value="UniProtKB-KW"/>
</dbReference>
<evidence type="ECO:0000256" key="3">
    <source>
        <dbReference type="ARBA" id="ARBA00022670"/>
    </source>
</evidence>
<keyword evidence="5 9" id="KW-0378">Hydrolase</keyword>
<feature type="active site" description="Charge relay system" evidence="8 9">
    <location>
        <position position="202"/>
    </location>
</feature>
<protein>
    <submittedName>
        <fullName evidence="15">Peptidase S8 and S53 subtilisin kexin sedolisin</fullName>
    </submittedName>
</protein>
<dbReference type="GO" id="GO:0004252">
    <property type="term" value="F:serine-type endopeptidase activity"/>
    <property type="evidence" value="ECO:0007669"/>
    <property type="project" value="UniProtKB-UniRule"/>
</dbReference>
<dbReference type="KEGG" id="plue:EWM63_22530"/>
<dbReference type="Proteomes" id="UP000290637">
    <property type="component" value="Chromosome"/>
</dbReference>
<dbReference type="PANTHER" id="PTHR10795">
    <property type="entry name" value="PROPROTEIN CONVERTASE SUBTILISIN/KEXIN"/>
    <property type="match status" value="1"/>
</dbReference>
<dbReference type="Gene3D" id="2.60.40.2310">
    <property type="match status" value="1"/>
</dbReference>
<evidence type="ECO:0000256" key="1">
    <source>
        <dbReference type="ARBA" id="ARBA00004613"/>
    </source>
</evidence>
<dbReference type="OrthoDB" id="614750at2"/>
<dbReference type="Pfam" id="PF00082">
    <property type="entry name" value="Peptidase_S8"/>
    <property type="match status" value="1"/>
</dbReference>
<dbReference type="InterPro" id="IPR036852">
    <property type="entry name" value="Peptidase_S8/S53_dom_sf"/>
</dbReference>
<evidence type="ECO:0000256" key="10">
    <source>
        <dbReference type="RuleBase" id="RU003355"/>
    </source>
</evidence>
<evidence type="ECO:0000259" key="11">
    <source>
        <dbReference type="Pfam" id="PF00082"/>
    </source>
</evidence>
<evidence type="ECO:0000256" key="6">
    <source>
        <dbReference type="ARBA" id="ARBA00022825"/>
    </source>
</evidence>
<dbReference type="Gene3D" id="3.40.50.200">
    <property type="entry name" value="Peptidase S8/S53 domain"/>
    <property type="match status" value="1"/>
</dbReference>
<evidence type="ECO:0000256" key="9">
    <source>
        <dbReference type="PROSITE-ProRule" id="PRU01240"/>
    </source>
</evidence>
<dbReference type="EMBL" id="CP035913">
    <property type="protein sequence ID" value="QBE65422.1"/>
    <property type="molecule type" value="Genomic_DNA"/>
</dbReference>
<keyword evidence="3 9" id="KW-0645">Protease</keyword>
<dbReference type="CDD" id="cd04852">
    <property type="entry name" value="Peptidases_S8_3"/>
    <property type="match status" value="1"/>
</dbReference>
<reference evidence="15 16" key="1">
    <citation type="submission" date="2019-02" db="EMBL/GenBank/DDBJ databases">
        <title>Draft Genome Sequences of Six Type Strains of the Genus Massilia.</title>
        <authorList>
            <person name="Miess H."/>
            <person name="Frediansyhah A."/>
            <person name="Gross H."/>
        </authorList>
    </citation>
    <scope>NUCLEOTIDE SEQUENCE [LARGE SCALE GENOMIC DNA]</scope>
    <source>
        <strain evidence="15 16">DSM 17473</strain>
    </source>
</reference>
<dbReference type="SUPFAM" id="SSF52743">
    <property type="entry name" value="Subtilisin-like"/>
    <property type="match status" value="1"/>
</dbReference>
<keyword evidence="7" id="KW-0325">Glycoprotein</keyword>
<dbReference type="AlphaFoldDB" id="A0A4P6L3L7"/>
<evidence type="ECO:0000256" key="4">
    <source>
        <dbReference type="ARBA" id="ARBA00022729"/>
    </source>
</evidence>
<gene>
    <name evidence="15" type="ORF">EWM63_22530</name>
</gene>
<evidence type="ECO:0000259" key="14">
    <source>
        <dbReference type="Pfam" id="PF17766"/>
    </source>
</evidence>
<dbReference type="InterPro" id="IPR010259">
    <property type="entry name" value="S8pro/Inhibitor_I9"/>
</dbReference>
<dbReference type="InterPro" id="IPR045051">
    <property type="entry name" value="SBT"/>
</dbReference>
<evidence type="ECO:0000259" key="12">
    <source>
        <dbReference type="Pfam" id="PF02225"/>
    </source>
</evidence>
<dbReference type="InterPro" id="IPR037045">
    <property type="entry name" value="S8pro/Inhibitor_I9_sf"/>
</dbReference>
<sequence>MSKSAKPGLYFLADFMKTTNTLLGALTMGTKHALRYRRLTLLLIAALPLLAATGPARAADVRRTYIVQLPEPPVAAYRGGIAGMRATASAPGRRLDLGSASARQYRGYLAARQAQTRAALPSSAVMHEYQVVFNGFAARLTDAEVRALKASGKAVRITPDQRQYPITNYTPAFLGLDQPGGLWDQLGGRDRAGEDIVVGVLDTGIWPENLSYADRVDGDGKPTFDGGGTLAYEAPPARWAGECQAGEGFAATHCNNKLIGARYFNAGFYASGSAMHWTEFRSPRDSLAGPAGMGGHGTHTSSTAAGNGGVPAVAAHGDLLGARSGIAPRARLAMYKVCWSFAPPTGGVGNTCYDSDSIAAIEAAVADGVDVLNYSISGGGSPLDPVEQAFRHAAAAGVFVAASAGNDGPVNAVAHISPWVATVAAAAHDRTHAAAITLGDGQAFTGAATNAAPLPAAALVRAVDAVAAGADPFLASQCFSREDAGAVQLDPGKLAGKIVVCQRGNNARTAKADAVKAAGGIGMILLDDGNGLAIDTYSVPTVHVSQADGAAIAAYAATGGATAALSASEMVPVTGPTLAEFSSRGPNMFDPGVMKPDMAAPGVDTLAGISPSLDAAGRDAVIAGGPAYSHSAFMSGTSMAAPHVAGLAALLRQRHPGWSPAAVKSALMTAARTVLPTALEGDQDGTLPWGQGAGLVVPAGAADPGMVYDIAPADFQKYLCGISGDAADCGLGTLKGHALNLPSISLPGVVGTQRVSRTVKNVGEQAAIYRASAALDGFDVTVSPATLQLAPGESATYAVELTRTDAPPGTWKMGELVWDDGTHKVRSPLQGRFNDGVEAPARLAATTPGGARKMAVQTGFDGTLSAVRGGMREYKRLPQTVAQAAPGSLETLEDVVSACAARGTGVRTVALGIPNKTVMARFEIANRDTAGGEDDDLDLVVMDQSNRVVGMSAHADSNESVTLTLPGMGVARVCVLGYRLKNGVSTNFTLSYATAIPNDTAGNVKLALPATVQQGGTSMVGIGWSGLATGKRYLGAVQLLNGESGSGSVTELDIDLRDVVPASPSAPRKRLASAK</sequence>
<feature type="domain" description="Subtilisin-like protease fibronectin type-III" evidence="14">
    <location>
        <begin position="739"/>
        <end position="829"/>
    </location>
</feature>
<comment type="subcellular location">
    <subcellularLocation>
        <location evidence="1">Secreted</location>
    </subcellularLocation>
</comment>
<comment type="similarity">
    <text evidence="2 9 10">Belongs to the peptidase S8 family.</text>
</comment>
<dbReference type="InterPro" id="IPR034197">
    <property type="entry name" value="Peptidases_S8_3"/>
</dbReference>
<evidence type="ECO:0000256" key="2">
    <source>
        <dbReference type="ARBA" id="ARBA00011073"/>
    </source>
</evidence>
<evidence type="ECO:0000259" key="13">
    <source>
        <dbReference type="Pfam" id="PF05922"/>
    </source>
</evidence>
<accession>A0A4P6L3L7</accession>
<dbReference type="InterPro" id="IPR003137">
    <property type="entry name" value="PA_domain"/>
</dbReference>
<dbReference type="InterPro" id="IPR041469">
    <property type="entry name" value="Subtilisin-like_FN3"/>
</dbReference>
<dbReference type="InterPro" id="IPR000209">
    <property type="entry name" value="Peptidase_S8/S53_dom"/>
</dbReference>
<keyword evidence="16" id="KW-1185">Reference proteome</keyword>
<feature type="domain" description="Peptidase S8/S53" evidence="11">
    <location>
        <begin position="193"/>
        <end position="685"/>
    </location>
</feature>
<dbReference type="GO" id="GO:0005576">
    <property type="term" value="C:extracellular region"/>
    <property type="evidence" value="ECO:0007669"/>
    <property type="project" value="UniProtKB-SubCell"/>
</dbReference>
<dbReference type="InterPro" id="IPR023828">
    <property type="entry name" value="Peptidase_S8_Ser-AS"/>
</dbReference>
<dbReference type="PROSITE" id="PS00138">
    <property type="entry name" value="SUBTILASE_SER"/>
    <property type="match status" value="1"/>
</dbReference>
<feature type="active site" description="Charge relay system" evidence="8 9">
    <location>
        <position position="638"/>
    </location>
</feature>
<keyword evidence="6 9" id="KW-0720">Serine protease</keyword>
<feature type="domain" description="PA" evidence="12">
    <location>
        <begin position="484"/>
        <end position="552"/>
    </location>
</feature>
<evidence type="ECO:0000313" key="15">
    <source>
        <dbReference type="EMBL" id="QBE65422.1"/>
    </source>
</evidence>
<dbReference type="PROSITE" id="PS00136">
    <property type="entry name" value="SUBTILASE_ASP"/>
    <property type="match status" value="1"/>
</dbReference>